<dbReference type="EMBL" id="JAMKFB020000005">
    <property type="protein sequence ID" value="KAL0192979.1"/>
    <property type="molecule type" value="Genomic_DNA"/>
</dbReference>
<evidence type="ECO:0000256" key="10">
    <source>
        <dbReference type="ARBA" id="ARBA00022630"/>
    </source>
</evidence>
<keyword evidence="14" id="KW-0521">NADP</keyword>
<feature type="non-terminal residue" evidence="24">
    <location>
        <position position="1"/>
    </location>
</feature>
<keyword evidence="9" id="KW-0349">Heme</keyword>
<keyword evidence="16" id="KW-0560">Oxidoreductase</keyword>
<dbReference type="GO" id="GO:0005516">
    <property type="term" value="F:calmodulin binding"/>
    <property type="evidence" value="ECO:0007669"/>
    <property type="project" value="UniProtKB-KW"/>
</dbReference>
<keyword evidence="17" id="KW-0408">Iron</keyword>
<dbReference type="Pfam" id="PF00667">
    <property type="entry name" value="FAD_binding_1"/>
    <property type="match status" value="1"/>
</dbReference>
<dbReference type="InterPro" id="IPR023173">
    <property type="entry name" value="NADPH_Cyt_P450_Rdtase_alpha"/>
</dbReference>
<evidence type="ECO:0000256" key="1">
    <source>
        <dbReference type="ARBA" id="ARBA00001917"/>
    </source>
</evidence>
<evidence type="ECO:0000256" key="17">
    <source>
        <dbReference type="ARBA" id="ARBA00023004"/>
    </source>
</evidence>
<keyword evidence="25" id="KW-1185">Reference proteome</keyword>
<dbReference type="Proteomes" id="UP001529510">
    <property type="component" value="Unassembled WGS sequence"/>
</dbReference>
<organism evidence="24 25">
    <name type="scientific">Cirrhinus mrigala</name>
    <name type="common">Mrigala</name>
    <dbReference type="NCBI Taxonomy" id="683832"/>
    <lineage>
        <taxon>Eukaryota</taxon>
        <taxon>Metazoa</taxon>
        <taxon>Chordata</taxon>
        <taxon>Craniata</taxon>
        <taxon>Vertebrata</taxon>
        <taxon>Euteleostomi</taxon>
        <taxon>Actinopterygii</taxon>
        <taxon>Neopterygii</taxon>
        <taxon>Teleostei</taxon>
        <taxon>Ostariophysi</taxon>
        <taxon>Cypriniformes</taxon>
        <taxon>Cyprinidae</taxon>
        <taxon>Labeoninae</taxon>
        <taxon>Labeonini</taxon>
        <taxon>Cirrhinus</taxon>
    </lineage>
</organism>
<evidence type="ECO:0000256" key="8">
    <source>
        <dbReference type="ARBA" id="ARBA00022490"/>
    </source>
</evidence>
<dbReference type="GO" id="GO:0005829">
    <property type="term" value="C:cytosol"/>
    <property type="evidence" value="ECO:0007669"/>
    <property type="project" value="UniProtKB-SubCell"/>
</dbReference>
<evidence type="ECO:0000256" key="11">
    <source>
        <dbReference type="ARBA" id="ARBA00022643"/>
    </source>
</evidence>
<evidence type="ECO:0000256" key="20">
    <source>
        <dbReference type="ARBA" id="ARBA00049784"/>
    </source>
</evidence>
<evidence type="ECO:0000256" key="6">
    <source>
        <dbReference type="ARBA" id="ARBA00006267"/>
    </source>
</evidence>
<dbReference type="AlphaFoldDB" id="A0ABD0R390"/>
<reference evidence="24 25" key="1">
    <citation type="submission" date="2024-05" db="EMBL/GenBank/DDBJ databases">
        <title>Genome sequencing and assembly of Indian major carp, Cirrhinus mrigala (Hamilton, 1822).</title>
        <authorList>
            <person name="Mohindra V."/>
            <person name="Chowdhury L.M."/>
            <person name="Lal K."/>
            <person name="Jena J.K."/>
        </authorList>
    </citation>
    <scope>NUCLEOTIDE SEQUENCE [LARGE SCALE GENOMIC DNA]</scope>
    <source>
        <strain evidence="24">CM1030</strain>
        <tissue evidence="24">Blood</tissue>
    </source>
</reference>
<evidence type="ECO:0000256" key="21">
    <source>
        <dbReference type="ARBA" id="ARBA00049808"/>
    </source>
</evidence>
<dbReference type="InterPro" id="IPR050607">
    <property type="entry name" value="NOS"/>
</dbReference>
<keyword evidence="12" id="KW-0479">Metal-binding</keyword>
<evidence type="ECO:0000256" key="9">
    <source>
        <dbReference type="ARBA" id="ARBA00022617"/>
    </source>
</evidence>
<evidence type="ECO:0000256" key="14">
    <source>
        <dbReference type="ARBA" id="ARBA00022857"/>
    </source>
</evidence>
<evidence type="ECO:0000256" key="4">
    <source>
        <dbReference type="ARBA" id="ARBA00001974"/>
    </source>
</evidence>
<evidence type="ECO:0000256" key="15">
    <source>
        <dbReference type="ARBA" id="ARBA00022860"/>
    </source>
</evidence>
<evidence type="ECO:0000313" key="24">
    <source>
        <dbReference type="EMBL" id="KAL0192979.1"/>
    </source>
</evidence>
<evidence type="ECO:0000259" key="23">
    <source>
        <dbReference type="Pfam" id="PF00667"/>
    </source>
</evidence>
<comment type="cofactor">
    <cofactor evidence="1">
        <name>FMN</name>
        <dbReference type="ChEBI" id="CHEBI:58210"/>
    </cofactor>
</comment>
<dbReference type="InterPro" id="IPR003097">
    <property type="entry name" value="CysJ-like_FAD-binding"/>
</dbReference>
<comment type="cofactor">
    <cofactor evidence="4">
        <name>FAD</name>
        <dbReference type="ChEBI" id="CHEBI:57692"/>
    </cofactor>
</comment>
<evidence type="ECO:0000256" key="13">
    <source>
        <dbReference type="ARBA" id="ARBA00022827"/>
    </source>
</evidence>
<evidence type="ECO:0000256" key="3">
    <source>
        <dbReference type="ARBA" id="ARBA00001970"/>
    </source>
</evidence>
<keyword evidence="10" id="KW-0285">Flavoprotein</keyword>
<dbReference type="GO" id="GO:0046872">
    <property type="term" value="F:metal ion binding"/>
    <property type="evidence" value="ECO:0007669"/>
    <property type="project" value="UniProtKB-KW"/>
</dbReference>
<dbReference type="EC" id="1.14.13.39" evidence="7"/>
<dbReference type="InterPro" id="IPR017938">
    <property type="entry name" value="Riboflavin_synthase-like_b-brl"/>
</dbReference>
<dbReference type="Gene3D" id="1.20.990.10">
    <property type="entry name" value="NADPH-cytochrome p450 Reductase, Chain A, domain 3"/>
    <property type="match status" value="1"/>
</dbReference>
<proteinExistence type="inferred from homology"/>
<keyword evidence="11" id="KW-0288">FMN</keyword>
<evidence type="ECO:0000256" key="22">
    <source>
        <dbReference type="ARBA" id="ARBA00049812"/>
    </source>
</evidence>
<gene>
    <name evidence="24" type="ORF">M9458_011275</name>
</gene>
<protein>
    <recommendedName>
        <fullName evidence="19">Nitric oxide synthase, inducible</fullName>
        <ecNumber evidence="7">1.14.13.39</ecNumber>
    </recommendedName>
    <alternativeName>
        <fullName evidence="21">Inducible NO synthase</fullName>
    </alternativeName>
    <alternativeName>
        <fullName evidence="20">NOS type II</fullName>
    </alternativeName>
    <alternativeName>
        <fullName evidence="22">Peptidyl-cysteine S-nitrosylase NOS2</fullName>
    </alternativeName>
</protein>
<dbReference type="PANTHER" id="PTHR43410:SF4">
    <property type="entry name" value="NITRIC OXIDE SYNTHASE"/>
    <property type="match status" value="1"/>
</dbReference>
<evidence type="ECO:0000256" key="7">
    <source>
        <dbReference type="ARBA" id="ARBA00012989"/>
    </source>
</evidence>
<comment type="caution">
    <text evidence="24">The sequence shown here is derived from an EMBL/GenBank/DDBJ whole genome shotgun (WGS) entry which is preliminary data.</text>
</comment>
<evidence type="ECO:0000256" key="12">
    <source>
        <dbReference type="ARBA" id="ARBA00022723"/>
    </source>
</evidence>
<evidence type="ECO:0000256" key="18">
    <source>
        <dbReference type="ARBA" id="ARBA00047419"/>
    </source>
</evidence>
<feature type="domain" description="Sulfite reductase [NADPH] flavoprotein alpha-component-like FAD-binding" evidence="23">
    <location>
        <begin position="1"/>
        <end position="117"/>
    </location>
</feature>
<comment type="similarity">
    <text evidence="6">Belongs to the NOS family.</text>
</comment>
<comment type="cofactor">
    <cofactor evidence="3">
        <name>heme b</name>
        <dbReference type="ChEBI" id="CHEBI:60344"/>
    </cofactor>
</comment>
<evidence type="ECO:0000256" key="16">
    <source>
        <dbReference type="ARBA" id="ARBA00023002"/>
    </source>
</evidence>
<keyword evidence="15" id="KW-0112">Calmodulin-binding</keyword>
<evidence type="ECO:0000313" key="25">
    <source>
        <dbReference type="Proteomes" id="UP001529510"/>
    </source>
</evidence>
<dbReference type="GO" id="GO:0004517">
    <property type="term" value="F:nitric-oxide synthase activity"/>
    <property type="evidence" value="ECO:0007669"/>
    <property type="project" value="UniProtKB-EC"/>
</dbReference>
<feature type="non-terminal residue" evidence="24">
    <location>
        <position position="118"/>
    </location>
</feature>
<keyword evidence="13" id="KW-0274">FAD</keyword>
<evidence type="ECO:0000256" key="19">
    <source>
        <dbReference type="ARBA" id="ARBA00049771"/>
    </source>
</evidence>
<evidence type="ECO:0000256" key="5">
    <source>
        <dbReference type="ARBA" id="ARBA00004514"/>
    </source>
</evidence>
<comment type="catalytic activity">
    <reaction evidence="18">
        <text>2 L-arginine + 3 NADPH + 4 O2 + H(+) = 2 L-citrulline + 2 nitric oxide + 3 NADP(+) + 4 H2O</text>
        <dbReference type="Rhea" id="RHEA:19897"/>
        <dbReference type="ChEBI" id="CHEBI:15377"/>
        <dbReference type="ChEBI" id="CHEBI:15378"/>
        <dbReference type="ChEBI" id="CHEBI:15379"/>
        <dbReference type="ChEBI" id="CHEBI:16480"/>
        <dbReference type="ChEBI" id="CHEBI:32682"/>
        <dbReference type="ChEBI" id="CHEBI:57743"/>
        <dbReference type="ChEBI" id="CHEBI:57783"/>
        <dbReference type="ChEBI" id="CHEBI:58349"/>
        <dbReference type="EC" id="1.14.13.39"/>
    </reaction>
    <physiologicalReaction direction="left-to-right" evidence="18">
        <dbReference type="Rhea" id="RHEA:19898"/>
    </physiologicalReaction>
</comment>
<name>A0ABD0R390_CIRMR</name>
<dbReference type="PANTHER" id="PTHR43410">
    <property type="entry name" value="NITRIC OXIDE SYNTHASE OXYGENASE"/>
    <property type="match status" value="1"/>
</dbReference>
<evidence type="ECO:0000256" key="2">
    <source>
        <dbReference type="ARBA" id="ARBA00001950"/>
    </source>
</evidence>
<comment type="subcellular location">
    <subcellularLocation>
        <location evidence="5">Cytoplasm</location>
        <location evidence="5">Cytosol</location>
    </subcellularLocation>
</comment>
<dbReference type="SUPFAM" id="SSF63380">
    <property type="entry name" value="Riboflavin synthase domain-like"/>
    <property type="match status" value="1"/>
</dbReference>
<sequence>RSTILVELKTDGNTDALNFAPGDHVGIFPENSPELVDGLLKHLPDAPPLNQSLHLESLSDSSQEEKKWQADERIPACTLTQALTYFIDVTTPPSQSLLRKLSKVAGQEEDRKRLEALA</sequence>
<accession>A0ABD0R390</accession>
<keyword evidence="8" id="KW-0963">Cytoplasm</keyword>
<comment type="cofactor">
    <cofactor evidence="2">
        <name>(6R)-L-erythro-5,6,7,8-tetrahydrobiopterin</name>
        <dbReference type="ChEBI" id="CHEBI:59560"/>
    </cofactor>
</comment>